<proteinExistence type="predicted"/>
<protein>
    <recommendedName>
        <fullName evidence="3">PepSY domain-containing protein</fullName>
    </recommendedName>
</protein>
<dbReference type="Pfam" id="PF03413">
    <property type="entry name" value="PepSY"/>
    <property type="match status" value="1"/>
</dbReference>
<evidence type="ECO:0000256" key="2">
    <source>
        <dbReference type="SAM" id="SignalP"/>
    </source>
</evidence>
<name>U2ZQ15_9SPHN</name>
<evidence type="ECO:0000256" key="1">
    <source>
        <dbReference type="SAM" id="MobiDB-lite"/>
    </source>
</evidence>
<dbReference type="InterPro" id="IPR025711">
    <property type="entry name" value="PepSY"/>
</dbReference>
<dbReference type="Gene3D" id="3.10.450.40">
    <property type="match status" value="1"/>
</dbReference>
<keyword evidence="5" id="KW-1185">Reference proteome</keyword>
<comment type="caution">
    <text evidence="4">The sequence shown here is derived from an EMBL/GenBank/DDBJ whole genome shotgun (WGS) entry which is preliminary data.</text>
</comment>
<evidence type="ECO:0000313" key="5">
    <source>
        <dbReference type="Proteomes" id="UP000016568"/>
    </source>
</evidence>
<gene>
    <name evidence="4" type="ORF">NT2_01_02270</name>
</gene>
<evidence type="ECO:0000259" key="3">
    <source>
        <dbReference type="Pfam" id="PF03413"/>
    </source>
</evidence>
<feature type="compositionally biased region" description="Low complexity" evidence="1">
    <location>
        <begin position="36"/>
        <end position="57"/>
    </location>
</feature>
<dbReference type="RefSeq" id="WP_021688366.1">
    <property type="nucleotide sequence ID" value="NZ_BASZ01000001.1"/>
</dbReference>
<accession>U2ZQ15</accession>
<feature type="chain" id="PRO_5030177806" description="PepSY domain-containing protein" evidence="2">
    <location>
        <begin position="26"/>
        <end position="118"/>
    </location>
</feature>
<dbReference type="Proteomes" id="UP000016568">
    <property type="component" value="Unassembled WGS sequence"/>
</dbReference>
<reference evidence="4 5" key="1">
    <citation type="submission" date="2013-09" db="EMBL/GenBank/DDBJ databases">
        <title>Whole genome shotgun sequence of Novosphingobium tardaugens NBRC 16725.</title>
        <authorList>
            <person name="Isaki S."/>
            <person name="Hosoyama A."/>
            <person name="Tsuchikane K."/>
            <person name="Katsumata H."/>
            <person name="Ando Y."/>
            <person name="Yamazaki S."/>
            <person name="Fujita N."/>
        </authorList>
    </citation>
    <scope>NUCLEOTIDE SEQUENCE [LARGE SCALE GENOMIC DNA]</scope>
    <source>
        <strain evidence="4 5">NBRC 16725</strain>
    </source>
</reference>
<dbReference type="OrthoDB" id="8478748at2"/>
<organism evidence="4 5">
    <name type="scientific">Caenibius tardaugens NBRC 16725</name>
    <dbReference type="NCBI Taxonomy" id="1219035"/>
    <lineage>
        <taxon>Bacteria</taxon>
        <taxon>Pseudomonadati</taxon>
        <taxon>Pseudomonadota</taxon>
        <taxon>Alphaproteobacteria</taxon>
        <taxon>Sphingomonadales</taxon>
        <taxon>Erythrobacteraceae</taxon>
        <taxon>Caenibius</taxon>
    </lineage>
</organism>
<evidence type="ECO:0000313" key="4">
    <source>
        <dbReference type="EMBL" id="GAD47459.1"/>
    </source>
</evidence>
<keyword evidence="2" id="KW-0732">Signal</keyword>
<dbReference type="PROSITE" id="PS51257">
    <property type="entry name" value="PROKAR_LIPOPROTEIN"/>
    <property type="match status" value="1"/>
</dbReference>
<dbReference type="EMBL" id="BASZ01000001">
    <property type="protein sequence ID" value="GAD47459.1"/>
    <property type="molecule type" value="Genomic_DNA"/>
</dbReference>
<feature type="domain" description="PepSY" evidence="3">
    <location>
        <begin position="60"/>
        <end position="116"/>
    </location>
</feature>
<dbReference type="KEGG" id="ntd:EGO55_16010"/>
<sequence length="118" mass="12422">MANRSRLMPLIAALLLTGACDSASRSDTPNPPAQPPAKAQPAIAKPAAGAAPGAPAPDRMPLARILTIVKADTPGEVIEVDYDDDDHKYEITVLTPVGRSIELEIDARTGAILDREED</sequence>
<feature type="signal peptide" evidence="2">
    <location>
        <begin position="1"/>
        <end position="25"/>
    </location>
</feature>
<feature type="region of interest" description="Disordered" evidence="1">
    <location>
        <begin position="21"/>
        <end position="57"/>
    </location>
</feature>
<dbReference type="AlphaFoldDB" id="U2ZQ15"/>
<dbReference type="eggNOG" id="COG3212">
    <property type="taxonomic scope" value="Bacteria"/>
</dbReference>